<accession>A0A174V7F7</accession>
<name>A0A174V7F7_BACUN</name>
<dbReference type="RefSeq" id="WP_057282198.1">
    <property type="nucleotide sequence ID" value="NZ_CZBF01000009.1"/>
</dbReference>
<evidence type="ECO:0008006" key="3">
    <source>
        <dbReference type="Google" id="ProtNLM"/>
    </source>
</evidence>
<dbReference type="AlphaFoldDB" id="A0A174V7F7"/>
<gene>
    <name evidence="1" type="ORF">ERS852554_03926</name>
</gene>
<evidence type="ECO:0000313" key="1">
    <source>
        <dbReference type="EMBL" id="CUQ30694.1"/>
    </source>
</evidence>
<evidence type="ECO:0000313" key="2">
    <source>
        <dbReference type="Proteomes" id="UP000095788"/>
    </source>
</evidence>
<proteinExistence type="predicted"/>
<dbReference type="EMBL" id="CZBF01000009">
    <property type="protein sequence ID" value="CUQ30694.1"/>
    <property type="molecule type" value="Genomic_DNA"/>
</dbReference>
<sequence>MTKKPNIILLRDIVLPFEQANKELALIKQDIDNSKEQRQIKSLFLYSYAIFESTLVQSYANILYAFPERMNADKIDFVKYKNDIISNSLSHTLIEQLSADFSQNLMYGKISDGLKKYANTLQIPILDKIHLSNLEKIKRLRNTIIHNTPIQTILKSEFVNDYICCVNSALNEITQNIYSKYQEYTATKLIQDTWNYLFNSPLLKFEEHWEVDELGEVSHYKYEKLKKVAFSLCSHERTFLILFMSNYNSHICNEVYNLNDISMHVSISKRDKIAYITELFDRYPLLLQNFRSEK</sequence>
<organism evidence="1 2">
    <name type="scientific">Bacteroides uniformis</name>
    <dbReference type="NCBI Taxonomy" id="820"/>
    <lineage>
        <taxon>Bacteria</taxon>
        <taxon>Pseudomonadati</taxon>
        <taxon>Bacteroidota</taxon>
        <taxon>Bacteroidia</taxon>
        <taxon>Bacteroidales</taxon>
        <taxon>Bacteroidaceae</taxon>
        <taxon>Bacteroides</taxon>
    </lineage>
</organism>
<dbReference type="Proteomes" id="UP000095788">
    <property type="component" value="Unassembled WGS sequence"/>
</dbReference>
<reference evidence="1 2" key="1">
    <citation type="submission" date="2015-09" db="EMBL/GenBank/DDBJ databases">
        <authorList>
            <consortium name="Pathogen Informatics"/>
        </authorList>
    </citation>
    <scope>NUCLEOTIDE SEQUENCE [LARGE SCALE GENOMIC DNA]</scope>
    <source>
        <strain evidence="1 2">2789STDY5834942</strain>
    </source>
</reference>
<protein>
    <recommendedName>
        <fullName evidence="3">RiboL-PSP-HEPN domain-containing protein</fullName>
    </recommendedName>
</protein>